<dbReference type="AlphaFoldDB" id="E4T4A0"/>
<dbReference type="STRING" id="694427.Palpr_1398"/>
<dbReference type="Pfam" id="PF00877">
    <property type="entry name" value="NLPC_P60"/>
    <property type="match status" value="1"/>
</dbReference>
<dbReference type="Pfam" id="PF18348">
    <property type="entry name" value="SH3_16"/>
    <property type="match status" value="1"/>
</dbReference>
<keyword evidence="4" id="KW-0788">Thiol protease</keyword>
<dbReference type="OrthoDB" id="9813368at2"/>
<evidence type="ECO:0000259" key="5">
    <source>
        <dbReference type="PROSITE" id="PS51935"/>
    </source>
</evidence>
<dbReference type="InterPro" id="IPR041382">
    <property type="entry name" value="SH3_16"/>
</dbReference>
<evidence type="ECO:0000313" key="6">
    <source>
        <dbReference type="EMBL" id="ADQ79544.1"/>
    </source>
</evidence>
<evidence type="ECO:0000313" key="7">
    <source>
        <dbReference type="Proteomes" id="UP000008718"/>
    </source>
</evidence>
<evidence type="ECO:0000256" key="4">
    <source>
        <dbReference type="ARBA" id="ARBA00022807"/>
    </source>
</evidence>
<protein>
    <submittedName>
        <fullName evidence="6">NLP/P60 protein</fullName>
    </submittedName>
</protein>
<dbReference type="SUPFAM" id="SSF54001">
    <property type="entry name" value="Cysteine proteinases"/>
    <property type="match status" value="1"/>
</dbReference>
<dbReference type="GO" id="GO:0008234">
    <property type="term" value="F:cysteine-type peptidase activity"/>
    <property type="evidence" value="ECO:0007669"/>
    <property type="project" value="UniProtKB-KW"/>
</dbReference>
<proteinExistence type="inferred from homology"/>
<evidence type="ECO:0000256" key="1">
    <source>
        <dbReference type="ARBA" id="ARBA00007074"/>
    </source>
</evidence>
<gene>
    <name evidence="6" type="ordered locus">Palpr_1398</name>
</gene>
<organism evidence="6 7">
    <name type="scientific">Paludibacter propionicigenes (strain DSM 17365 / JCM 13257 / WB4)</name>
    <dbReference type="NCBI Taxonomy" id="694427"/>
    <lineage>
        <taxon>Bacteria</taxon>
        <taxon>Pseudomonadati</taxon>
        <taxon>Bacteroidota</taxon>
        <taxon>Bacteroidia</taxon>
        <taxon>Bacteroidales</taxon>
        <taxon>Paludibacteraceae</taxon>
        <taxon>Paludibacter</taxon>
    </lineage>
</organism>
<dbReference type="RefSeq" id="WP_013444913.1">
    <property type="nucleotide sequence ID" value="NC_014734.1"/>
</dbReference>
<accession>E4T4A0</accession>
<dbReference type="PANTHER" id="PTHR47053">
    <property type="entry name" value="MUREIN DD-ENDOPEPTIDASE MEPH-RELATED"/>
    <property type="match status" value="1"/>
</dbReference>
<dbReference type="InterPro" id="IPR000064">
    <property type="entry name" value="NLP_P60_dom"/>
</dbReference>
<dbReference type="eggNOG" id="COG0791">
    <property type="taxonomic scope" value="Bacteria"/>
</dbReference>
<dbReference type="PANTHER" id="PTHR47053:SF1">
    <property type="entry name" value="MUREIN DD-ENDOPEPTIDASE MEPH-RELATED"/>
    <property type="match status" value="1"/>
</dbReference>
<keyword evidence="2" id="KW-0645">Protease</keyword>
<dbReference type="KEGG" id="ppn:Palpr_1398"/>
<dbReference type="PROSITE" id="PS51935">
    <property type="entry name" value="NLPC_P60"/>
    <property type="match status" value="1"/>
</dbReference>
<sequence>MTGIVNLPLVPLRESDTESSEMTSQLLFGECVEVIKTRDQQFLLRNLADNYVGWVDKKMIRILKKHEEQRLTELNVHCVCTPLIEGQNEETGEKLLLPGGSKLHFQAGTELKVNNKTFIFDPIDSTEQVDKTGESLVQLAKQYLNAPYLWGGKSIMGIDCSGLVQVVFSMCGIQLPRDSSQQVELGKVIDFLNEVKPGDLAFFENGEGEIVHVGILLNSHQIIHASGCVKIETIDSQGIISEFTDKYSHNLRVVKRIF</sequence>
<dbReference type="Gene3D" id="2.30.30.40">
    <property type="entry name" value="SH3 Domains"/>
    <property type="match status" value="1"/>
</dbReference>
<name>E4T4A0_PALPW</name>
<evidence type="ECO:0000256" key="2">
    <source>
        <dbReference type="ARBA" id="ARBA00022670"/>
    </source>
</evidence>
<evidence type="ECO:0000256" key="3">
    <source>
        <dbReference type="ARBA" id="ARBA00022801"/>
    </source>
</evidence>
<reference key="1">
    <citation type="submission" date="2010-11" db="EMBL/GenBank/DDBJ databases">
        <title>The complete genome of Paludibacter propionicigenes DSM 17365.</title>
        <authorList>
            <consortium name="US DOE Joint Genome Institute (JGI-PGF)"/>
            <person name="Lucas S."/>
            <person name="Copeland A."/>
            <person name="Lapidus A."/>
            <person name="Bruce D."/>
            <person name="Goodwin L."/>
            <person name="Pitluck S."/>
            <person name="Kyrpides N."/>
            <person name="Mavromatis K."/>
            <person name="Ivanova N."/>
            <person name="Munk A.C."/>
            <person name="Brettin T."/>
            <person name="Detter J.C."/>
            <person name="Han C."/>
            <person name="Tapia R."/>
            <person name="Land M."/>
            <person name="Hauser L."/>
            <person name="Markowitz V."/>
            <person name="Cheng J.-F."/>
            <person name="Hugenholtz P."/>
            <person name="Woyke T."/>
            <person name="Wu D."/>
            <person name="Gronow S."/>
            <person name="Wellnitz S."/>
            <person name="Brambilla E."/>
            <person name="Klenk H.-P."/>
            <person name="Eisen J.A."/>
        </authorList>
    </citation>
    <scope>NUCLEOTIDE SEQUENCE</scope>
    <source>
        <strain>WB4</strain>
    </source>
</reference>
<reference evidence="6 7" key="2">
    <citation type="journal article" date="2011" name="Stand. Genomic Sci.">
        <title>Complete genome sequence of Paludibacter propionicigenes type strain (WB4).</title>
        <authorList>
            <person name="Gronow S."/>
            <person name="Munk C."/>
            <person name="Lapidus A."/>
            <person name="Nolan M."/>
            <person name="Lucas S."/>
            <person name="Hammon N."/>
            <person name="Deshpande S."/>
            <person name="Cheng J.F."/>
            <person name="Tapia R."/>
            <person name="Han C."/>
            <person name="Goodwin L."/>
            <person name="Pitluck S."/>
            <person name="Liolios K."/>
            <person name="Ivanova N."/>
            <person name="Mavromatis K."/>
            <person name="Mikhailova N."/>
            <person name="Pati A."/>
            <person name="Chen A."/>
            <person name="Palaniappan K."/>
            <person name="Land M."/>
            <person name="Hauser L."/>
            <person name="Chang Y.J."/>
            <person name="Jeffries C.D."/>
            <person name="Brambilla E."/>
            <person name="Rohde M."/>
            <person name="Goker M."/>
            <person name="Detter J.C."/>
            <person name="Woyke T."/>
            <person name="Bristow J."/>
            <person name="Eisen J.A."/>
            <person name="Markowitz V."/>
            <person name="Hugenholtz P."/>
            <person name="Kyrpides N.C."/>
            <person name="Klenk H.P."/>
        </authorList>
    </citation>
    <scope>NUCLEOTIDE SEQUENCE [LARGE SCALE GENOMIC DNA]</scope>
    <source>
        <strain evidence="7">DSM 17365 / JCM 13257 / WB4</strain>
    </source>
</reference>
<keyword evidence="3" id="KW-0378">Hydrolase</keyword>
<keyword evidence="7" id="KW-1185">Reference proteome</keyword>
<dbReference type="InterPro" id="IPR051202">
    <property type="entry name" value="Peptidase_C40"/>
</dbReference>
<dbReference type="GO" id="GO:0006508">
    <property type="term" value="P:proteolysis"/>
    <property type="evidence" value="ECO:0007669"/>
    <property type="project" value="UniProtKB-KW"/>
</dbReference>
<feature type="domain" description="NlpC/P60" evidence="5">
    <location>
        <begin position="130"/>
        <end position="258"/>
    </location>
</feature>
<comment type="similarity">
    <text evidence="1">Belongs to the peptidase C40 family.</text>
</comment>
<dbReference type="EMBL" id="CP002345">
    <property type="protein sequence ID" value="ADQ79544.1"/>
    <property type="molecule type" value="Genomic_DNA"/>
</dbReference>
<dbReference type="HOGENOM" id="CLU_016043_13_2_10"/>
<dbReference type="MEROPS" id="C40.009"/>
<dbReference type="InterPro" id="IPR038765">
    <property type="entry name" value="Papain-like_cys_pep_sf"/>
</dbReference>
<dbReference type="Proteomes" id="UP000008718">
    <property type="component" value="Chromosome"/>
</dbReference>
<dbReference type="Gene3D" id="3.90.1720.10">
    <property type="entry name" value="endopeptidase domain like (from Nostoc punctiforme)"/>
    <property type="match status" value="1"/>
</dbReference>